<comment type="caution">
    <text evidence="2">The sequence shown here is derived from an EMBL/GenBank/DDBJ whole genome shotgun (WGS) entry which is preliminary data.</text>
</comment>
<feature type="region of interest" description="Disordered" evidence="1">
    <location>
        <begin position="723"/>
        <end position="749"/>
    </location>
</feature>
<feature type="compositionally biased region" description="Low complexity" evidence="1">
    <location>
        <begin position="1222"/>
        <end position="1236"/>
    </location>
</feature>
<dbReference type="Proteomes" id="UP001165080">
    <property type="component" value="Unassembled WGS sequence"/>
</dbReference>
<feature type="compositionally biased region" description="Gly residues" evidence="1">
    <location>
        <begin position="288"/>
        <end position="307"/>
    </location>
</feature>
<feature type="compositionally biased region" description="Low complexity" evidence="1">
    <location>
        <begin position="1054"/>
        <end position="1071"/>
    </location>
</feature>
<feature type="compositionally biased region" description="Low complexity" evidence="1">
    <location>
        <begin position="1299"/>
        <end position="1336"/>
    </location>
</feature>
<gene>
    <name evidence="2" type="primary">PLEST000421</name>
    <name evidence="2" type="ORF">PLESTB_000338400</name>
</gene>
<evidence type="ECO:0000313" key="3">
    <source>
        <dbReference type="Proteomes" id="UP001165080"/>
    </source>
</evidence>
<evidence type="ECO:0000313" key="2">
    <source>
        <dbReference type="EMBL" id="GLC50065.1"/>
    </source>
</evidence>
<feature type="compositionally biased region" description="Polar residues" evidence="1">
    <location>
        <begin position="380"/>
        <end position="404"/>
    </location>
</feature>
<feature type="compositionally biased region" description="Acidic residues" evidence="1">
    <location>
        <begin position="406"/>
        <end position="417"/>
    </location>
</feature>
<feature type="region of interest" description="Disordered" evidence="1">
    <location>
        <begin position="341"/>
        <end position="502"/>
    </location>
</feature>
<feature type="compositionally biased region" description="Low complexity" evidence="1">
    <location>
        <begin position="486"/>
        <end position="498"/>
    </location>
</feature>
<feature type="compositionally biased region" description="Polar residues" evidence="1">
    <location>
        <begin position="96"/>
        <end position="109"/>
    </location>
</feature>
<feature type="compositionally biased region" description="Low complexity" evidence="1">
    <location>
        <begin position="142"/>
        <end position="162"/>
    </location>
</feature>
<feature type="compositionally biased region" description="Pro residues" evidence="1">
    <location>
        <begin position="1358"/>
        <end position="1367"/>
    </location>
</feature>
<feature type="compositionally biased region" description="Low complexity" evidence="1">
    <location>
        <begin position="1017"/>
        <end position="1047"/>
    </location>
</feature>
<reference evidence="2 3" key="1">
    <citation type="journal article" date="2023" name="Commun. Biol.">
        <title>Reorganization of the ancestral sex-determining regions during the evolution of trioecy in Pleodorina starrii.</title>
        <authorList>
            <person name="Takahashi K."/>
            <person name="Suzuki S."/>
            <person name="Kawai-Toyooka H."/>
            <person name="Yamamoto K."/>
            <person name="Hamaji T."/>
            <person name="Ootsuki R."/>
            <person name="Yamaguchi H."/>
            <person name="Kawachi M."/>
            <person name="Higashiyama T."/>
            <person name="Nozaki H."/>
        </authorList>
    </citation>
    <scope>NUCLEOTIDE SEQUENCE [LARGE SCALE GENOMIC DNA]</scope>
    <source>
        <strain evidence="2 3">NIES-4479</strain>
    </source>
</reference>
<feature type="compositionally biased region" description="Polar residues" evidence="1">
    <location>
        <begin position="224"/>
        <end position="243"/>
    </location>
</feature>
<feature type="region of interest" description="Disordered" evidence="1">
    <location>
        <begin position="1149"/>
        <end position="1367"/>
    </location>
</feature>
<sequence length="1367" mass="136439">MSKPSTPVRRSKVGPGRPGSAGGEIPLTASMEVLTPDPCVPPHMAPSDLGRPQDVYVPAAGSKPRTPGSATLVRTRSTDGRRSAHGHSGPHEVIPLNSTTSKSFSTNPILAQPLTLPSGGASPASSIVLGTSGAGGLPPQSPYTGGPAAGGTTPSGASSVSASGGGGILANARVRTPPDQIAMSTASSRFNPVMEDDDALPPLSSQPPPWQQQQQSHPQLSSSGNGMAQQGSGDPSRESQVVMSGTAAAIAQRAASSGNHTSSRRYAGAADSLALSTQQQQQRPQTGEGCGGAAGDGGDGGGKGGAGLERYSQDQSAPATPGSVASGRVGGVFFTDLHRSFGGSRGRGVGVGDSQDLRGSFGNGVEEFDGEQDGDAMSGGRSSRQGVRISAMTSRLNPMQSPTMSEDGDDDDNDVEFAEYAGEALRSVADTTTGSGAVVEEEDARRASTSAMTDYTNPVQTPNDSRLPTPLLPSAAGAAPPPEEQPSTAAPSTAASTTEESRRSLLLVIRDLYVAEPKAQTPAAADDPSRPTTAASEPPLVATDTEPGEIAGGDGEVMGDEAEALAASRAAVAALAARADSQQSARRSELGEYMTSLQDLKDESGGRLVELPADWGVMLERLFRQRRAEFATLEGWMGPRRFEDLPINQLPSDHPDPRVEEGLVRIRELDAVLNDKLIAALISHRETFPEQWAEQERRRLERHTKAVEEALKRERQKRLRAGRLSRAVTSLDGPAGAAGAPADGESSRSLLAAVEQPPSIYSRLFTLKPEEEALLETVLKRNDEEGAAINPFDLESAATYGAGPVAAVGAGTAAAAASSDVWADTDDIDLDIDMLLPSASTSACATPSLAAAPCLRPLSARRLTEADGGGGGGAGALRPLSASSYTSSSRPGTSSGLIGGMSAIAAAALHGHPALLAASAAAAAAAAGGGSLRASAAGGAGRLLPERVYEDPRVAARALRAINARLAAFESEHLWDESGGLADFKSVVAQQQQQQQARKPAILEASAGPGSAGGGAAASAATAGAGAGPTGPVAGAGALPSSSAGGARVQSPPRSVRSAAGGPAGSVSGVSITAGGQRDYLREERLAKELANRERDVDAAIRSLKTGDVVRLGEATLKALVEQCRRLQELNEHRRKIEEAEAAARKAQLQRQQLMAARASESGSARGTPRGGSAPSISGNSRGQTPPLPATAAGGAAARTGVGAASSSIDGGTPASAGSGRASAKPAGVAVAAVSGSPGGGGAGGGASGAGGGGAPTRQGSAGKSRSGSAAPGTSSSSSAPRRASDPATAPSGGGPAPGGTTPTSTSGSSSSSKGGRAAAAAAPAGSTAPAAGSGVPPKPRSAGRSAGPLSPLDGGGLPPPPPPPPP</sequence>
<feature type="region of interest" description="Disordered" evidence="1">
    <location>
        <begin position="518"/>
        <end position="556"/>
    </location>
</feature>
<feature type="region of interest" description="Disordered" evidence="1">
    <location>
        <begin position="1005"/>
        <end position="1072"/>
    </location>
</feature>
<feature type="compositionally biased region" description="Low complexity" evidence="1">
    <location>
        <begin position="467"/>
        <end position="478"/>
    </location>
</feature>
<proteinExistence type="predicted"/>
<name>A0A9W6BE21_9CHLO</name>
<feature type="compositionally biased region" description="Low complexity" evidence="1">
    <location>
        <begin position="1190"/>
        <end position="1205"/>
    </location>
</feature>
<accession>A0A9W6BE21</accession>
<feature type="compositionally biased region" description="Low complexity" evidence="1">
    <location>
        <begin position="1149"/>
        <end position="1167"/>
    </location>
</feature>
<feature type="compositionally biased region" description="Low complexity" evidence="1">
    <location>
        <begin position="732"/>
        <end position="744"/>
    </location>
</feature>
<dbReference type="EMBL" id="BRXU01000003">
    <property type="protein sequence ID" value="GLC50065.1"/>
    <property type="molecule type" value="Genomic_DNA"/>
</dbReference>
<evidence type="ECO:0000256" key="1">
    <source>
        <dbReference type="SAM" id="MobiDB-lite"/>
    </source>
</evidence>
<keyword evidence="3" id="KW-1185">Reference proteome</keyword>
<organism evidence="2 3">
    <name type="scientific">Pleodorina starrii</name>
    <dbReference type="NCBI Taxonomy" id="330485"/>
    <lineage>
        <taxon>Eukaryota</taxon>
        <taxon>Viridiplantae</taxon>
        <taxon>Chlorophyta</taxon>
        <taxon>core chlorophytes</taxon>
        <taxon>Chlorophyceae</taxon>
        <taxon>CS clade</taxon>
        <taxon>Chlamydomonadales</taxon>
        <taxon>Volvocaceae</taxon>
        <taxon>Pleodorina</taxon>
    </lineage>
</organism>
<feature type="region of interest" description="Disordered" evidence="1">
    <location>
        <begin position="1"/>
        <end position="329"/>
    </location>
</feature>
<feature type="compositionally biased region" description="Polar residues" evidence="1">
    <location>
        <begin position="1175"/>
        <end position="1184"/>
    </location>
</feature>
<feature type="compositionally biased region" description="Low complexity" evidence="1">
    <location>
        <begin position="211"/>
        <end position="223"/>
    </location>
</feature>
<feature type="compositionally biased region" description="Gly residues" evidence="1">
    <location>
        <begin position="1237"/>
        <end position="1255"/>
    </location>
</feature>
<feature type="compositionally biased region" description="Polar residues" evidence="1">
    <location>
        <begin position="447"/>
        <end position="466"/>
    </location>
</feature>
<protein>
    <submittedName>
        <fullName evidence="2">Uncharacterized protein</fullName>
    </submittedName>
</protein>
<feature type="compositionally biased region" description="Low complexity" evidence="1">
    <location>
        <begin position="1256"/>
        <end position="1291"/>
    </location>
</feature>